<evidence type="ECO:0000313" key="7">
    <source>
        <dbReference type="EMBL" id="CAA6798979.1"/>
    </source>
</evidence>
<reference evidence="7" key="1">
    <citation type="submission" date="2020-01" db="EMBL/GenBank/DDBJ databases">
        <authorList>
            <person name="Meier V. D."/>
            <person name="Meier V D."/>
        </authorList>
    </citation>
    <scope>NUCLEOTIDE SEQUENCE</scope>
    <source>
        <strain evidence="7">HLG_WM_MAG_03</strain>
    </source>
</reference>
<dbReference type="GO" id="GO:0030313">
    <property type="term" value="C:cell envelope"/>
    <property type="evidence" value="ECO:0007669"/>
    <property type="project" value="UniProtKB-SubCell"/>
</dbReference>
<dbReference type="InterPro" id="IPR050553">
    <property type="entry name" value="Thioredoxin_ResA/DsbE_sf"/>
</dbReference>
<name>A0A6S6S267_9BACT</name>
<evidence type="ECO:0000256" key="2">
    <source>
        <dbReference type="ARBA" id="ARBA00022748"/>
    </source>
</evidence>
<dbReference type="EMBL" id="CACVAR010000023">
    <property type="protein sequence ID" value="CAA6798979.1"/>
    <property type="molecule type" value="Genomic_DNA"/>
</dbReference>
<dbReference type="Gene3D" id="3.40.30.10">
    <property type="entry name" value="Glutaredoxin"/>
    <property type="match status" value="1"/>
</dbReference>
<evidence type="ECO:0000259" key="6">
    <source>
        <dbReference type="PROSITE" id="PS51352"/>
    </source>
</evidence>
<dbReference type="CDD" id="cd02966">
    <property type="entry name" value="TlpA_like_family"/>
    <property type="match status" value="1"/>
</dbReference>
<dbReference type="PANTHER" id="PTHR42852">
    <property type="entry name" value="THIOL:DISULFIDE INTERCHANGE PROTEIN DSBE"/>
    <property type="match status" value="1"/>
</dbReference>
<evidence type="ECO:0000256" key="4">
    <source>
        <dbReference type="ARBA" id="ARBA00023284"/>
    </source>
</evidence>
<dbReference type="PANTHER" id="PTHR42852:SF6">
    <property type="entry name" value="THIOL:DISULFIDE INTERCHANGE PROTEIN DSBE"/>
    <property type="match status" value="1"/>
</dbReference>
<keyword evidence="4" id="KW-0676">Redox-active center</keyword>
<comment type="subcellular location">
    <subcellularLocation>
        <location evidence="1">Cell envelope</location>
    </subcellularLocation>
</comment>
<proteinExistence type="predicted"/>
<accession>A0A6S6S267</accession>
<dbReference type="SUPFAM" id="SSF52833">
    <property type="entry name" value="Thioredoxin-like"/>
    <property type="match status" value="1"/>
</dbReference>
<keyword evidence="5" id="KW-0732">Signal</keyword>
<protein>
    <submittedName>
        <fullName evidence="7">Thioredoxin</fullName>
    </submittedName>
</protein>
<keyword evidence="2" id="KW-0201">Cytochrome c-type biogenesis</keyword>
<evidence type="ECO:0000256" key="3">
    <source>
        <dbReference type="ARBA" id="ARBA00023157"/>
    </source>
</evidence>
<dbReference type="GO" id="GO:0017004">
    <property type="term" value="P:cytochrome complex assembly"/>
    <property type="evidence" value="ECO:0007669"/>
    <property type="project" value="UniProtKB-KW"/>
</dbReference>
<evidence type="ECO:0000256" key="5">
    <source>
        <dbReference type="SAM" id="SignalP"/>
    </source>
</evidence>
<feature type="domain" description="Thioredoxin" evidence="6">
    <location>
        <begin position="12"/>
        <end position="165"/>
    </location>
</feature>
<organism evidence="7">
    <name type="scientific">uncultured Sulfurovum sp</name>
    <dbReference type="NCBI Taxonomy" id="269237"/>
    <lineage>
        <taxon>Bacteria</taxon>
        <taxon>Pseudomonadati</taxon>
        <taxon>Campylobacterota</taxon>
        <taxon>Epsilonproteobacteria</taxon>
        <taxon>Campylobacterales</taxon>
        <taxon>Sulfurovaceae</taxon>
        <taxon>Sulfurovum</taxon>
        <taxon>environmental samples</taxon>
    </lineage>
</organism>
<feature type="signal peptide" evidence="5">
    <location>
        <begin position="1"/>
        <end position="18"/>
    </location>
</feature>
<dbReference type="InterPro" id="IPR036249">
    <property type="entry name" value="Thioredoxin-like_sf"/>
</dbReference>
<feature type="chain" id="PRO_5028215264" evidence="5">
    <location>
        <begin position="19"/>
        <end position="165"/>
    </location>
</feature>
<sequence>MKKFIILLMTLLTTLLYAQDMEMTDTNGTTYKVYAKDDQFEIEGMEGKVVFLEFFGLQCPACTEIMPSLIKLQEKYPKKLKVLAIEVQNNDIDPINEYKEKNGINYTAFSNYDIGLVVRYIADNSDWQGAIPFLVVIDAQGKVQILRRGVIPEEILEEYIEKYSK</sequence>
<dbReference type="Pfam" id="PF00578">
    <property type="entry name" value="AhpC-TSA"/>
    <property type="match status" value="1"/>
</dbReference>
<keyword evidence="3" id="KW-1015">Disulfide bond</keyword>
<dbReference type="AlphaFoldDB" id="A0A6S6S267"/>
<evidence type="ECO:0000256" key="1">
    <source>
        <dbReference type="ARBA" id="ARBA00004196"/>
    </source>
</evidence>
<dbReference type="PROSITE" id="PS51352">
    <property type="entry name" value="THIOREDOXIN_2"/>
    <property type="match status" value="1"/>
</dbReference>
<dbReference type="GO" id="GO:0016209">
    <property type="term" value="F:antioxidant activity"/>
    <property type="evidence" value="ECO:0007669"/>
    <property type="project" value="InterPro"/>
</dbReference>
<gene>
    <name evidence="7" type="ORF">HELGO_WM28827</name>
</gene>
<dbReference type="GO" id="GO:0016491">
    <property type="term" value="F:oxidoreductase activity"/>
    <property type="evidence" value="ECO:0007669"/>
    <property type="project" value="InterPro"/>
</dbReference>
<dbReference type="InterPro" id="IPR000866">
    <property type="entry name" value="AhpC/TSA"/>
</dbReference>
<dbReference type="InterPro" id="IPR013766">
    <property type="entry name" value="Thioredoxin_domain"/>
</dbReference>